<feature type="transmembrane region" description="Helical" evidence="5">
    <location>
        <begin position="202"/>
        <end position="226"/>
    </location>
</feature>
<evidence type="ECO:0000313" key="7">
    <source>
        <dbReference type="EMBL" id="SJZ38219.1"/>
    </source>
</evidence>
<feature type="transmembrane region" description="Helical" evidence="5">
    <location>
        <begin position="277"/>
        <end position="296"/>
    </location>
</feature>
<dbReference type="PROSITE" id="PS50850">
    <property type="entry name" value="MFS"/>
    <property type="match status" value="1"/>
</dbReference>
<evidence type="ECO:0000256" key="1">
    <source>
        <dbReference type="ARBA" id="ARBA00004141"/>
    </source>
</evidence>
<dbReference type="GO" id="GO:0022857">
    <property type="term" value="F:transmembrane transporter activity"/>
    <property type="evidence" value="ECO:0007669"/>
    <property type="project" value="InterPro"/>
</dbReference>
<accession>A0A1T4K721</accession>
<dbReference type="Proteomes" id="UP000190092">
    <property type="component" value="Unassembled WGS sequence"/>
</dbReference>
<dbReference type="InterPro" id="IPR020846">
    <property type="entry name" value="MFS_dom"/>
</dbReference>
<evidence type="ECO:0000256" key="4">
    <source>
        <dbReference type="ARBA" id="ARBA00023136"/>
    </source>
</evidence>
<sequence>MAGRYHVVFAVWLLTVVNYMERVVIGFAGPSIMHSLHIEPKTFGIVLSSFALGYFLAQIPGGLIADRWGARRVLIIGPLFWALFTGITGLVSTVGAIVAVRLCFGLAEGLSNAATYKAIGDNFDVKERAKAAAIWVTAFAVAPAFTGPLVGLLLASFPWQSVFIMLAVPAILVAFANRVLLPAASVTPRVSMAKDTASFRELLRLPSLWLIGSAFSLWNIAFWGFLGWMPSYLALERHIDIKATGMLGGIPYVFALVGLVLTGWLGSGPLHRHRPQFLAALYLLACASLYCAYAAGTLAGSLAGLSAAALFIYSALSMYGAIVLDLAPEKARAAYSGIVSAIGQIGSVVAPSVIGYLVTASGTFASGFIFMVSALCIAALCALALVPLSPASKPLGVPAPNSSI</sequence>
<dbReference type="SUPFAM" id="SSF103473">
    <property type="entry name" value="MFS general substrate transporter"/>
    <property type="match status" value="1"/>
</dbReference>
<feature type="transmembrane region" description="Helical" evidence="5">
    <location>
        <begin position="42"/>
        <end position="61"/>
    </location>
</feature>
<evidence type="ECO:0000313" key="8">
    <source>
        <dbReference type="Proteomes" id="UP000190092"/>
    </source>
</evidence>
<dbReference type="Gene3D" id="1.20.1250.20">
    <property type="entry name" value="MFS general substrate transporter like domains"/>
    <property type="match status" value="2"/>
</dbReference>
<feature type="transmembrane region" description="Helical" evidence="5">
    <location>
        <begin position="161"/>
        <end position="181"/>
    </location>
</feature>
<evidence type="ECO:0000259" key="6">
    <source>
        <dbReference type="PROSITE" id="PS50850"/>
    </source>
</evidence>
<evidence type="ECO:0000256" key="3">
    <source>
        <dbReference type="ARBA" id="ARBA00022989"/>
    </source>
</evidence>
<keyword evidence="8" id="KW-1185">Reference proteome</keyword>
<feature type="transmembrane region" description="Helical" evidence="5">
    <location>
        <begin position="131"/>
        <end position="155"/>
    </location>
</feature>
<keyword evidence="2 5" id="KW-0812">Transmembrane</keyword>
<feature type="transmembrane region" description="Helical" evidence="5">
    <location>
        <begin position="73"/>
        <end position="92"/>
    </location>
</feature>
<organism evidence="7 8">
    <name type="scientific">Enhydrobacter aerosaccus</name>
    <dbReference type="NCBI Taxonomy" id="225324"/>
    <lineage>
        <taxon>Bacteria</taxon>
        <taxon>Pseudomonadati</taxon>
        <taxon>Pseudomonadota</taxon>
        <taxon>Alphaproteobacteria</taxon>
        <taxon>Hyphomicrobiales</taxon>
        <taxon>Enhydrobacter</taxon>
    </lineage>
</organism>
<dbReference type="STRING" id="225324.SAMN02745126_00775"/>
<feature type="domain" description="Major facilitator superfamily (MFS) profile" evidence="6">
    <location>
        <begin position="7"/>
        <end position="390"/>
    </location>
</feature>
<evidence type="ECO:0000256" key="2">
    <source>
        <dbReference type="ARBA" id="ARBA00022692"/>
    </source>
</evidence>
<keyword evidence="4 5" id="KW-0472">Membrane</keyword>
<dbReference type="InterPro" id="IPR011701">
    <property type="entry name" value="MFS"/>
</dbReference>
<protein>
    <submittedName>
        <fullName evidence="7">Sugar phosphate permease</fullName>
    </submittedName>
</protein>
<feature type="transmembrane region" description="Helical" evidence="5">
    <location>
        <begin position="302"/>
        <end position="322"/>
    </location>
</feature>
<keyword evidence="3 5" id="KW-1133">Transmembrane helix</keyword>
<dbReference type="PANTHER" id="PTHR11662:SF399">
    <property type="entry name" value="FI19708P1-RELATED"/>
    <property type="match status" value="1"/>
</dbReference>
<gene>
    <name evidence="7" type="ORF">SAMN02745126_00775</name>
</gene>
<proteinExistence type="predicted"/>
<dbReference type="Pfam" id="PF07690">
    <property type="entry name" value="MFS_1"/>
    <property type="match status" value="1"/>
</dbReference>
<feature type="transmembrane region" description="Helical" evidence="5">
    <location>
        <begin position="334"/>
        <end position="358"/>
    </location>
</feature>
<dbReference type="CDD" id="cd17319">
    <property type="entry name" value="MFS_ExuT_GudP_like"/>
    <property type="match status" value="1"/>
</dbReference>
<feature type="transmembrane region" description="Helical" evidence="5">
    <location>
        <begin position="364"/>
        <end position="386"/>
    </location>
</feature>
<dbReference type="InterPro" id="IPR036259">
    <property type="entry name" value="MFS_trans_sf"/>
</dbReference>
<dbReference type="InterPro" id="IPR050382">
    <property type="entry name" value="MFS_Na/Anion_cotransporter"/>
</dbReference>
<name>A0A1T4K721_9HYPH</name>
<dbReference type="GO" id="GO:0016020">
    <property type="term" value="C:membrane"/>
    <property type="evidence" value="ECO:0007669"/>
    <property type="project" value="UniProtKB-SubCell"/>
</dbReference>
<dbReference type="AlphaFoldDB" id="A0A1T4K721"/>
<comment type="subcellular location">
    <subcellularLocation>
        <location evidence="1">Membrane</location>
        <topology evidence="1">Multi-pass membrane protein</topology>
    </subcellularLocation>
</comment>
<dbReference type="PANTHER" id="PTHR11662">
    <property type="entry name" value="SOLUTE CARRIER FAMILY 17"/>
    <property type="match status" value="1"/>
</dbReference>
<reference evidence="8" key="1">
    <citation type="submission" date="2017-02" db="EMBL/GenBank/DDBJ databases">
        <authorList>
            <person name="Varghese N."/>
            <person name="Submissions S."/>
        </authorList>
    </citation>
    <scope>NUCLEOTIDE SEQUENCE [LARGE SCALE GENOMIC DNA]</scope>
    <source>
        <strain evidence="8">ATCC 27094</strain>
    </source>
</reference>
<feature type="transmembrane region" description="Helical" evidence="5">
    <location>
        <begin position="98"/>
        <end position="119"/>
    </location>
</feature>
<feature type="transmembrane region" description="Helical" evidence="5">
    <location>
        <begin position="246"/>
        <end position="265"/>
    </location>
</feature>
<evidence type="ECO:0000256" key="5">
    <source>
        <dbReference type="SAM" id="Phobius"/>
    </source>
</evidence>
<dbReference type="EMBL" id="FUWJ01000001">
    <property type="protein sequence ID" value="SJZ38219.1"/>
    <property type="molecule type" value="Genomic_DNA"/>
</dbReference>
<dbReference type="RefSeq" id="WP_085932471.1">
    <property type="nucleotide sequence ID" value="NZ_FUWJ01000001.1"/>
</dbReference>